<keyword evidence="2" id="KW-0472">Membrane</keyword>
<accession>A0A4V3FE10</accession>
<dbReference type="InterPro" id="IPR011050">
    <property type="entry name" value="Pectin_lyase_fold/virulence"/>
</dbReference>
<name>A0A4V3FE10_9BACT</name>
<dbReference type="Proteomes" id="UP000295662">
    <property type="component" value="Unassembled WGS sequence"/>
</dbReference>
<dbReference type="SMART" id="SM00710">
    <property type="entry name" value="PbH1"/>
    <property type="match status" value="13"/>
</dbReference>
<keyword evidence="1" id="KW-0732">Signal</keyword>
<evidence type="ECO:0000313" key="3">
    <source>
        <dbReference type="EMBL" id="TDU64030.1"/>
    </source>
</evidence>
<comment type="caution">
    <text evidence="3">The sequence shown here is derived from an EMBL/GenBank/DDBJ whole genome shotgun (WGS) entry which is preliminary data.</text>
</comment>
<dbReference type="EMBL" id="SOCA01000013">
    <property type="protein sequence ID" value="TDU64030.1"/>
    <property type="molecule type" value="Genomic_DNA"/>
</dbReference>
<dbReference type="OrthoDB" id="173880at2"/>
<protein>
    <submittedName>
        <fullName evidence="3">Putative secreted protein with PEP-CTERM sorting signal</fullName>
    </submittedName>
</protein>
<reference evidence="3 4" key="1">
    <citation type="submission" date="2019-03" db="EMBL/GenBank/DDBJ databases">
        <title>Genomic Encyclopedia of Archaeal and Bacterial Type Strains, Phase II (KMG-II): from individual species to whole genera.</title>
        <authorList>
            <person name="Goeker M."/>
        </authorList>
    </citation>
    <scope>NUCLEOTIDE SEQUENCE [LARGE SCALE GENOMIC DNA]</scope>
    <source>
        <strain evidence="3 4">ATCC 25309</strain>
    </source>
</reference>
<keyword evidence="2" id="KW-1133">Transmembrane helix</keyword>
<dbReference type="SUPFAM" id="SSF51126">
    <property type="entry name" value="Pectin lyase-like"/>
    <property type="match status" value="3"/>
</dbReference>
<evidence type="ECO:0000256" key="1">
    <source>
        <dbReference type="ARBA" id="ARBA00022729"/>
    </source>
</evidence>
<evidence type="ECO:0000256" key="2">
    <source>
        <dbReference type="SAM" id="Phobius"/>
    </source>
</evidence>
<sequence length="5803" mass="575878">MTTLRRHRLIINIFLTVLMCLWQIGQPLMALDVTWTGATNLQWDEAGNWTPAAAPTATDNVTFNVGTPQEITLNVGSLANSLSFKDAYTLTGGALAVGTGGIRVDMGKVATIDSVLNGTDGLVKTGGGALYLGGVNTYTGSTTINNGLLVIDHNDALGNDTSTVTVNGSLTRGLASGALVLAGTHNSGVNLTRNLALQGAGSVPASGAALISVGNNTISGLLSNGTGLINTFVSSSGGTLSMTDVNVTGTTLLTLGLTNSVGIGNYAINGTLTGTGGISKAGVGTLTLNPVDATGYTGVIKIVGGSVRVSSGADLGSNVGTGSSSVVDLSTDSVVLEVRSDNFVSSHNIYQRAAASSTVFVDHAIGSTDIESAINGTASFGTLTFDAGETTTFNSRNGYGATFTGGATVGTTAGDAAITTNMGGLLTFTGPFWNTTSTTARTMTITSTGNTLIDGSIMATGADHNFTKSGAGILTLTGTQSTFSGNVSVTAGILAITDFNSLNNNTSSISLGNASSTAGNLIIGATENTTAAGLITSKALIFNTTSASSAIYANQGGADPVVLNGTITRAAVTSSGGITLGGTNMADNIITSAIPQAGTGGVNKNGPGTWVLSGANEFTTNVTLTNGLLKIKDSSVSRNVINDGASVIFNAQSVTQEAGGTFEYVGANSNSAESVGALTLTAGAGTVKTTPSAGVGDKATLTFASLGTRTAGATVNYVGANESIVFTSAPTVTNGIIAPASSTVAFHTFNGVDWATQTAGKVSAYTAYTALPTTAFSGTTNSGVNYVQTVNGSTSGTASINTLKIVGGTSNPTLTLGGTLTLTAKGLLFDYTLGGATITGSQIGAASVETVIITNGVRQFDNSTNPPTPLPIPALTINSLIGSGTGSLTKSGTGTLVIGGANTYTGNTIINEGMVQLSGATATLGVISTAANLTTLRQGTILDINAAGASQTVTIGALTGAGTITNSGGVSGTSAATLSIGSTSSTAAGTFTGILKDGTGVLNVIKRGTGAQSLLGLSTYTGTTTIGSTGLVTVNSMTDLGQTSGIGAGSGSAANDAQNAANLIFNGSTGGLVYAGAILNGALTAGTVSTSTNRLFTLAGTGATLSSTVTNNNAIIWRNTGNIVHGITGPQTLTFGGTSTGDNTFYPRLTDSGTGANITSVIKTGTGVWNLAGSTNAYTGTTTISQGILVATSGQGLPTASNLVFDGGALYSQGTLSRNIGTGAGQMRFTPSSSTTAQFSGGFIGGDSKLTVSWTGTPVWGSTTGFLDNRNGLILNGSQARAQGATTAMALSEVDIAGNFSLGSATGGAAQASLAMTTTNSSANVTVDTTGLVVGQSISGINIPAGAYIVSINSATQVTISANTASSGGATGTGAVGALAMRTIRVDDNTNTAADYATISGIISGNAGTGLRKVGSGTLQLMGKNTYSGETNLYQGTLTVNSLGRSTDAVSGSSLGTNVNANLASNALTMGNGGTGAGILQYVGAGETSDRMIRLNTSTGNTQIHADGSGALVLTNIVNDMVAGAKILYLRGSNTMGNMITSPLTNYNSGADALALTIDGNATWILAGNSTYTGQTTITSGAVGIGHVNAFGASTINLRNGSMFAYGEDRTLANTWFINSTTTSGTTTFFGDYSIIANGAWTYNNQSATQTFANSISTGKSLTLNGAMPFNSLTSAVSLAFNGSGTTNLNSAISTDKAFGVNLSYTGNGTLNIGGINSTGGSTTVNNANGILRVKGAGKLGTGNLTITAGNVYFESNASVNHSVGTVSMGASALLDIASTLTLTPTAITATGTTLTAATISGAGTLALGSGNVTVTVADNTGLASDMVWTINTLTGSGSLVKAGAGTLDISGITNNNFSGTYQITAGDIIGLNATSNLVLNGGVFSGNGTFTRSIGTGSGQVQWLSGGGGFAAVGGNLSVTLSSAADPLVWGTGGTANFVPDGAPLIFGSALTSTGVVTFNNNINLNAGTRVVSVVDNPSVTTDKAVIAGNLTNGTLNKTGNGILELSGTNTLTGITLSTGTLQFKTVSNTSAGSNLGNSSTAITVSGGVLSFIADGAGNSQTLNRVVNVTATAGLGASGTNDATMTYAGGINANAVSVTLSGTGQGFVTGGFTHTSAAPDLVVASGNWTFSGTSMVVGDELKVNGVGTVANLNATGVLGYFAGTSNNIFVGNGGTVNVGDNNAFGTSYGIEGVYVGYETAGADATLNMNGFSVTVPRIDIGQPGANLVGHITGTGTINVTTTTAASSIQLYAGSVSAKLAGAGTIVKTGMGTVTLSGDNSGLNGTVTTQVNAGTLILDYTNSNTLKISAGSALSMSGGNLTFTGSAAGATTHTFPSLALAGGANMISVTNGFTRSATVNVGTISRSARTGTIRFEAPDSGFIKSGSANGSTGLIGTGTAFATVTKGGVTSFAQIDGDSNIVAVAMLSGGNDVSNWTTGAHITDETTGFTGTVTGNSVINSLRFNAAGGSGLLVADTGILNIASGGILQTSNVAGPTSITSGRLISGTSELVFITDSLTHSLQVGSSISGTQSITKSGAGTLHLNGANFFSAATNLQNGTLRVSGGNAIGDLSLVTLADDHTTLLELQGNETIGGLAGGSATAGYNALATVSIGTHALTLNQTTSTPTYLGLLTGSGTLIKTGTGIQELEGASTGFTGRVIVNGGTLHLDSTVGALINATSFTVNGPGSSLYSDQDQDSDVNRIGNSAPITLNNTAGGNGLYVRNSNDLGATRNETVGVVTLGGGHNVITAEPQNSTAGTTARLTSTSLTRNNKSTLLVRGTELGATSGIRGQVLFSTAPAGSVGGTGATATTLSIVPYIIGDGTAGSVGLGNSFVTNTAVGLRVLANSEYVTDAAGYAALGGLTTSNVRFVTDPGVSTTLAGKVINSLVMDSTAGSLTLTGVTGNNLTLSSGALLSAGANATRINGFANLLTSTSEYIIYSTNAANVLTLESRLSSTGAALVKSGAGTLALTHLTNTYGGGTWFNQGTIEVSALGSLGTGSLNFYGGALRWATGTSFDASTRTTIFGVGGATFDTNGNDVILTQAIGGGGEGGFTKAGLGKLTLNVAANYLGDTTISAGTLAYGVSAALPTATNLTLGAATLDIGSYTTTLKGLTLNGANPVITGTGSLTFEGDVVNAGGSRTLTVNNTGGVTFDGDYLLLSDAATTATLTLNGSGNVTVNGVVTDGGAAASGLTYSGTGTLTLNSTNTYSSFTTIENGTVAFGADQNLLGGLRMGSANTVTTPGVLDLTAANATFGGAFTMLTNSTTASEVKIGATKTLTINNNVALGSSAAGSDTAVNFTGGGKMVVTNTAAASSFIVGSSATNATLVDMSGLSSLNISLNTTNGVLRVNPTTNSAVSGKTGTLILPTAGDGTTTVTVATLAVGDSATNNSSTNIPNEQVNKVVLGSGVNTFNVNTINIGTGGRDSGSIAFNSVSTDGSIIIRNAAGTGAAVFNMGTGSASTAVGSYNTFDVSGHNADLKFGAVTIGTQNARTGTQINLFSFDEGTLDMSSLTLSSKGATGTVTSNFNIGGGTVLSGLISMAATTTATSVAIANLNITGGNVTLSGNIVRVGGSGTSTANFLLTGNNTVLDMGNNTLGGSGTAKLTSIVIEGGTLKNVAEFNGGDNLVKTTTGTLTFDGTNTYTGNTELQEGTVIAAGGANNRLAATGLTMGSGTASATLQLGTSAGASSQTLTSLSSSGTGTGNAIYGGNAANSTLTVNQSVNTTFNGSLGGSGTNQNNLNLVKSGSGELVINGARSYTGSTTVSGGKLFIDGVQPLSNTMTSLTLADNTEFSMRGTSSFANVIYDFSGTGNVITVGNGATLGFALDGGFNTQLNLATGQSMQVTGTLTTAIYVNNAPTAGLEYVLINGADDDSIFGSGSFSINPVVFNGGSFTYALTQKFTGLGEPGEQWVLTPTAQAAAADVWWKGDLTGIATGVWSASLTSGDGFPTNWATTQAGGTDALVPPDSGSIVHFSATGAANFATTLGANLTIRELIFHSGGTNISIGSSGGTNTLTLGNATQASGLTLLTGAPDVSISANVSLAKSQTWNLTDMDSILTISGNLGGTGLLTINGNGTSSGTLILSGPNGRATLSGGIHLVAGKIILAGGDDDHMSSTTALALGDGTTAATLQLGDSSGASNNTIGNLSSSTTAGNAIIGGNAAVSTLTVVQATTDTFQGVIGGAGTNQNNVAFTKQGDGTLILNGVNTYTGLTTVNAGTLQMGAAGSISTEVLVNASAGKTAILDINGRALTLNGITFSGADATSTSQVIDSANTGTITLGGNVLYDGINNPLGATLSAAVNLGAAARTFTANASTSATTGLTVSGAISTTVGAVGANGVGITLDGTGSGLISGGITLVAGTTDGGTADLTKNGSGSWTINSVVTVVDDHLINAGTLTIETGGRLTWAAAGSTSQDLLVDTTAAPTLDLKTADAIVGSTGTNRIFIRDGSTILINAENAIGASIEQLILGDNSNGIGNLVMNFNNSMTNGTLTVGFDNTTEAGFITGSGTLSGLATLNLNTGTISAALSSAAGNVIKDHTTTMNVSGNNTLGTGSTTVREGILNLDFTTNNLADSKIGNGVLTMGILSSGETSAILRLTGNATGPSTQTVTDLVSAGGPSEIQLISNGGQDTVLHITGALSRTNGTVNFNLPSAQTQIKYTGSATNVNGMLAAWMNVNTNDFAKLSGTQIVAATYTTENSANAWGVNGNITSSAAMTGTTDTIRHTINSLRFNAAAVSTVTVADTLTIASGGVLLTSTVAGNATTITGGNLQAGADGFFFHQNSTGLLTVASNLIGGSNLTKNGTGTMLLSGTNVTGTINIDEGILRVSGGNAISDTSAVNIRNISGARLELTNSETIGSLSGGTSSTVVIAAAATLTLNQTAAGTFAGVMSGTGSNLVKNGTATLTINGDNSLSGTLTINGGRITMSGSAGSINDVTAYILNGGELHSAQDQASNVDRIRNTSTITMNNTGGTSGLIVDNSHTTSSSYGPRSESVGAITLGYGANVITATPTTDNSAISAELVAASISQGSNRSTLLVRGLNLGNTTTIRKGLIRSDAAIATVGGTGTAGQVNIAIVPWIIGTMANSTTWGNSFVTYDAATKNLRPLLSTEYNTATEFDALTAATPSTNNVRLTATVALTGTASAINSLVIDAGSSNSAAAITGPTNSIEITSGAILSTTTGTTPAGHTLSAFATGGITTGGGRDYNIYVTGAAAHNLTINSPLLSVVPLVKSGAGILTLGSASNAFTDVYLNQGLVSVDNLNKLGTGTLYFHGGGIRVTGGFTGDLSSKTWNIGTGGGVVDVSQVTTGTTLANGVDDFTAGSNDVLIFETRSSSSTGLLTIQGSSTFTGTYLFNHGGVNGGGTNSVVLNGDTNAVINGNLEIGDVTNNPNDFDVVMALGKSEQIVNTATLTMRGASGENSYFKLMGFTETLAGIIGTTNEGVIENLESAETGVLTNGKLIVNSSQDYSYRGYMRNKGSGGSNTTRLEFEKQGTGTQTLVGSRITYTGQTTVTGGTLRLTDTTAFASSIENNSKLEIDTTAATTWTSSNVISGTGSVRKTGAGTFIQMVANTYAGETRIMAGTMLVNNITGSGTGTGDVFVTSLSTLGGTGRISGAVTVADSGILSPGTMTAGVSEIGRLTVGTLTANTDSTLFFQIGGNTVLDLSSTKAYQSNPGGFAVPTTWTETAWAAGTHDQLVIENTSVETVRGTVTVSFTGGYSPQDGEVFHLVDWASLNESNPSDNLVGTEFFNLPALAAGLSWNTNYFATHGILFVTPEPSRMMLLFFGLMGLFFRRRRR</sequence>
<feature type="transmembrane region" description="Helical" evidence="2">
    <location>
        <begin position="5775"/>
        <end position="5798"/>
    </location>
</feature>
<organism evidence="3 4">
    <name type="scientific">Prosthecobacter fusiformis</name>
    <dbReference type="NCBI Taxonomy" id="48464"/>
    <lineage>
        <taxon>Bacteria</taxon>
        <taxon>Pseudomonadati</taxon>
        <taxon>Verrucomicrobiota</taxon>
        <taxon>Verrucomicrobiia</taxon>
        <taxon>Verrucomicrobiales</taxon>
        <taxon>Verrucomicrobiaceae</taxon>
        <taxon>Prosthecobacter</taxon>
    </lineage>
</organism>
<dbReference type="InterPro" id="IPR006626">
    <property type="entry name" value="PbH1"/>
</dbReference>
<proteinExistence type="predicted"/>
<gene>
    <name evidence="3" type="ORF">EI77_04353</name>
</gene>
<dbReference type="Pfam" id="PF12951">
    <property type="entry name" value="PATR"/>
    <property type="match status" value="23"/>
</dbReference>
<dbReference type="NCBIfam" id="TIGR02595">
    <property type="entry name" value="PEP_CTERM"/>
    <property type="match status" value="1"/>
</dbReference>
<keyword evidence="4" id="KW-1185">Reference proteome</keyword>
<keyword evidence="2" id="KW-0812">Transmembrane</keyword>
<dbReference type="NCBIfam" id="TIGR02601">
    <property type="entry name" value="autotrns_rpt"/>
    <property type="match status" value="16"/>
</dbReference>
<dbReference type="RefSeq" id="WP_133797328.1">
    <property type="nucleotide sequence ID" value="NZ_SOCA01000013.1"/>
</dbReference>
<dbReference type="InterPro" id="IPR013425">
    <property type="entry name" value="Autotrns_rpt"/>
</dbReference>
<evidence type="ECO:0000313" key="4">
    <source>
        <dbReference type="Proteomes" id="UP000295662"/>
    </source>
</evidence>
<dbReference type="InterPro" id="IPR013424">
    <property type="entry name" value="Ice-binding_C"/>
</dbReference>